<evidence type="ECO:0000313" key="2">
    <source>
        <dbReference type="EMBL" id="OGC15231.1"/>
    </source>
</evidence>
<dbReference type="InterPro" id="IPR008258">
    <property type="entry name" value="Transglycosylase_SLT_dom_1"/>
</dbReference>
<dbReference type="AlphaFoldDB" id="A0A1F4S472"/>
<dbReference type="Proteomes" id="UP000177905">
    <property type="component" value="Unassembled WGS sequence"/>
</dbReference>
<dbReference type="Pfam" id="PF01464">
    <property type="entry name" value="SLT"/>
    <property type="match status" value="1"/>
</dbReference>
<evidence type="ECO:0000259" key="1">
    <source>
        <dbReference type="Pfam" id="PF01464"/>
    </source>
</evidence>
<dbReference type="SUPFAM" id="SSF53955">
    <property type="entry name" value="Lysozyme-like"/>
    <property type="match status" value="1"/>
</dbReference>
<dbReference type="Gene3D" id="1.10.530.10">
    <property type="match status" value="1"/>
</dbReference>
<gene>
    <name evidence="2" type="ORF">A2290_03030</name>
</gene>
<organism evidence="2 3">
    <name type="scientific">candidate division WOR-1 bacterium RIFOXYB2_FULL_36_35</name>
    <dbReference type="NCBI Taxonomy" id="1802578"/>
    <lineage>
        <taxon>Bacteria</taxon>
        <taxon>Bacillati</taxon>
        <taxon>Saganbacteria</taxon>
    </lineage>
</organism>
<comment type="caution">
    <text evidence="2">The sequence shown here is derived from an EMBL/GenBank/DDBJ whole genome shotgun (WGS) entry which is preliminary data.</text>
</comment>
<dbReference type="InterPro" id="IPR023346">
    <property type="entry name" value="Lysozyme-like_dom_sf"/>
</dbReference>
<name>A0A1F4S472_UNCSA</name>
<proteinExistence type="predicted"/>
<sequence length="319" mass="36701">MADISGLKNSNFHYMPTFWHLSWQKPVEEACSEKNRQKTEEGLNLLHPDQDIPFYPYCHYIKIDASRREEMESSDDYTGTIEMGIASAIDLERNTKGAAIEGHFVAQKYWIPEKYIQMAFDMMPQELVDILKEASQKGKLEEVSENIARLMCILFSFIFDESKFDPDEKNINAVGLFQLELITAKNTYPKIADKNNLTFADLENPEINMMIGFKLILDYFKRFNVEEGEILTAEKFANIDMWGSMGLVTAAYMIGPTKVTKDPDKYRKGGPACQRRRAMAQDYFQFQSPDIIATIQRAFPTQENYNDKIASKPLVSIIQ</sequence>
<reference evidence="2 3" key="1">
    <citation type="journal article" date="2016" name="Nat. Commun.">
        <title>Thousands of microbial genomes shed light on interconnected biogeochemical processes in an aquifer system.</title>
        <authorList>
            <person name="Anantharaman K."/>
            <person name="Brown C.T."/>
            <person name="Hug L.A."/>
            <person name="Sharon I."/>
            <person name="Castelle C.J."/>
            <person name="Probst A.J."/>
            <person name="Thomas B.C."/>
            <person name="Singh A."/>
            <person name="Wilkins M.J."/>
            <person name="Karaoz U."/>
            <person name="Brodie E.L."/>
            <person name="Williams K.H."/>
            <person name="Hubbard S.S."/>
            <person name="Banfield J.F."/>
        </authorList>
    </citation>
    <scope>NUCLEOTIDE SEQUENCE [LARGE SCALE GENOMIC DNA]</scope>
</reference>
<protein>
    <recommendedName>
        <fullName evidence="1">Transglycosylase SLT domain-containing protein</fullName>
    </recommendedName>
</protein>
<accession>A0A1F4S472</accession>
<dbReference type="EMBL" id="MEUA01000023">
    <property type="protein sequence ID" value="OGC15231.1"/>
    <property type="molecule type" value="Genomic_DNA"/>
</dbReference>
<feature type="domain" description="Transglycosylase SLT" evidence="1">
    <location>
        <begin position="155"/>
        <end position="264"/>
    </location>
</feature>
<evidence type="ECO:0000313" key="3">
    <source>
        <dbReference type="Proteomes" id="UP000177905"/>
    </source>
</evidence>